<evidence type="ECO:0000313" key="8">
    <source>
        <dbReference type="EMBL" id="BBI31024.1"/>
    </source>
</evidence>
<keyword evidence="5 6" id="KW-0472">Membrane</keyword>
<gene>
    <name evidence="8" type="ORF">KCTCHS21_04230</name>
</gene>
<accession>A0A3T1CYW6</accession>
<feature type="transmembrane region" description="Helical" evidence="6">
    <location>
        <begin position="89"/>
        <end position="108"/>
    </location>
</feature>
<dbReference type="InterPro" id="IPR051791">
    <property type="entry name" value="Pra-immunoreactive"/>
</dbReference>
<evidence type="ECO:0000313" key="9">
    <source>
        <dbReference type="Proteomes" id="UP000289856"/>
    </source>
</evidence>
<dbReference type="PANTHER" id="PTHR36115">
    <property type="entry name" value="PROLINE-RICH ANTIGEN HOMOLOG-RELATED"/>
    <property type="match status" value="1"/>
</dbReference>
<sequence length="241" mass="27766">MSLVLVPATPTVRLLASVVNYFPFFALNLRIFFYDGDLTGWDMALFTFVFIFTIVQLTLYCVQGQTVGKIIFKLNIYSYDGQKAKLGKLLLRLIVGPLLSFIPPYMFINYGAILMKNKQCLHDKLTHTFVGVWREEAELAAAIPVDPATVRRRWALVLDIVFPGFIALALWILFYFLQFVYIVLFAISMGLLAFLYEPYLKIILDNMFNFGIVLTVVFYLITAYLIIRRRTSIGRILLKVR</sequence>
<keyword evidence="3 6" id="KW-0812">Transmembrane</keyword>
<feature type="transmembrane region" description="Helical" evidence="6">
    <location>
        <begin position="12"/>
        <end position="33"/>
    </location>
</feature>
<name>A0A3T1CYW6_9BACL</name>
<dbReference type="InterPro" id="IPR010432">
    <property type="entry name" value="RDD"/>
</dbReference>
<evidence type="ECO:0000256" key="3">
    <source>
        <dbReference type="ARBA" id="ARBA00022692"/>
    </source>
</evidence>
<reference evidence="8 9" key="1">
    <citation type="submission" date="2019-01" db="EMBL/GenBank/DDBJ databases">
        <title>Complete genome sequence of Cohnella hallensis HS21 isolated from Korean fir (Abies koreana) rhizospheric soil.</title>
        <authorList>
            <person name="Jiang L."/>
            <person name="Kang S.W."/>
            <person name="Kim S."/>
            <person name="Jung J."/>
            <person name="Kim C.Y."/>
            <person name="Kim D.H."/>
            <person name="Kim S.W."/>
            <person name="Lee J."/>
        </authorList>
    </citation>
    <scope>NUCLEOTIDE SEQUENCE [LARGE SCALE GENOMIC DNA]</scope>
    <source>
        <strain evidence="8 9">HS21</strain>
    </source>
</reference>
<dbReference type="EMBL" id="AP019400">
    <property type="protein sequence ID" value="BBI31024.1"/>
    <property type="molecule type" value="Genomic_DNA"/>
</dbReference>
<dbReference type="Proteomes" id="UP000289856">
    <property type="component" value="Chromosome"/>
</dbReference>
<organism evidence="8 9">
    <name type="scientific">Cohnella abietis</name>
    <dbReference type="NCBI Taxonomy" id="2507935"/>
    <lineage>
        <taxon>Bacteria</taxon>
        <taxon>Bacillati</taxon>
        <taxon>Bacillota</taxon>
        <taxon>Bacilli</taxon>
        <taxon>Bacillales</taxon>
        <taxon>Paenibacillaceae</taxon>
        <taxon>Cohnella</taxon>
    </lineage>
</organism>
<proteinExistence type="predicted"/>
<feature type="transmembrane region" description="Helical" evidence="6">
    <location>
        <begin position="179"/>
        <end position="196"/>
    </location>
</feature>
<keyword evidence="4 6" id="KW-1133">Transmembrane helix</keyword>
<evidence type="ECO:0000259" key="7">
    <source>
        <dbReference type="Pfam" id="PF06271"/>
    </source>
</evidence>
<dbReference type="OrthoDB" id="9793824at2"/>
<dbReference type="PANTHER" id="PTHR36115:SF4">
    <property type="entry name" value="MEMBRANE PROTEIN"/>
    <property type="match status" value="1"/>
</dbReference>
<evidence type="ECO:0000256" key="5">
    <source>
        <dbReference type="ARBA" id="ARBA00023136"/>
    </source>
</evidence>
<dbReference type="GO" id="GO:0005886">
    <property type="term" value="C:plasma membrane"/>
    <property type="evidence" value="ECO:0007669"/>
    <property type="project" value="UniProtKB-SubCell"/>
</dbReference>
<feature type="domain" description="RDD" evidence="7">
    <location>
        <begin position="10"/>
        <end position="126"/>
    </location>
</feature>
<dbReference type="AlphaFoldDB" id="A0A3T1CYW6"/>
<feature type="transmembrane region" description="Helical" evidence="6">
    <location>
        <begin position="208"/>
        <end position="227"/>
    </location>
</feature>
<feature type="transmembrane region" description="Helical" evidence="6">
    <location>
        <begin position="45"/>
        <end position="68"/>
    </location>
</feature>
<dbReference type="KEGG" id="cohn:KCTCHS21_04230"/>
<evidence type="ECO:0000256" key="4">
    <source>
        <dbReference type="ARBA" id="ARBA00022989"/>
    </source>
</evidence>
<evidence type="ECO:0000256" key="6">
    <source>
        <dbReference type="SAM" id="Phobius"/>
    </source>
</evidence>
<evidence type="ECO:0000256" key="2">
    <source>
        <dbReference type="ARBA" id="ARBA00022475"/>
    </source>
</evidence>
<dbReference type="RefSeq" id="WP_130604908.1">
    <property type="nucleotide sequence ID" value="NZ_AP019400.1"/>
</dbReference>
<keyword evidence="9" id="KW-1185">Reference proteome</keyword>
<feature type="transmembrane region" description="Helical" evidence="6">
    <location>
        <begin position="154"/>
        <end position="174"/>
    </location>
</feature>
<keyword evidence="2" id="KW-1003">Cell membrane</keyword>
<comment type="subcellular location">
    <subcellularLocation>
        <location evidence="1">Cell membrane</location>
        <topology evidence="1">Multi-pass membrane protein</topology>
    </subcellularLocation>
</comment>
<dbReference type="Pfam" id="PF06271">
    <property type="entry name" value="RDD"/>
    <property type="match status" value="1"/>
</dbReference>
<evidence type="ECO:0000256" key="1">
    <source>
        <dbReference type="ARBA" id="ARBA00004651"/>
    </source>
</evidence>
<protein>
    <recommendedName>
        <fullName evidence="7">RDD domain-containing protein</fullName>
    </recommendedName>
</protein>